<dbReference type="Proteomes" id="UP001460270">
    <property type="component" value="Unassembled WGS sequence"/>
</dbReference>
<protein>
    <submittedName>
        <fullName evidence="2">Uncharacterized protein</fullName>
    </submittedName>
</protein>
<evidence type="ECO:0000313" key="3">
    <source>
        <dbReference type="Proteomes" id="UP001460270"/>
    </source>
</evidence>
<organism evidence="2 3">
    <name type="scientific">Mugilogobius chulae</name>
    <name type="common">yellowstripe goby</name>
    <dbReference type="NCBI Taxonomy" id="88201"/>
    <lineage>
        <taxon>Eukaryota</taxon>
        <taxon>Metazoa</taxon>
        <taxon>Chordata</taxon>
        <taxon>Craniata</taxon>
        <taxon>Vertebrata</taxon>
        <taxon>Euteleostomi</taxon>
        <taxon>Actinopterygii</taxon>
        <taxon>Neopterygii</taxon>
        <taxon>Teleostei</taxon>
        <taxon>Neoteleostei</taxon>
        <taxon>Acanthomorphata</taxon>
        <taxon>Gobiaria</taxon>
        <taxon>Gobiiformes</taxon>
        <taxon>Gobioidei</taxon>
        <taxon>Gobiidae</taxon>
        <taxon>Gobionellinae</taxon>
        <taxon>Mugilogobius</taxon>
    </lineage>
</organism>
<name>A0AAW0NKV1_9GOBI</name>
<gene>
    <name evidence="2" type="ORF">WMY93_019722</name>
</gene>
<sequence length="253" mass="28637">MEHSPSLNLSGPDGEEAEDPLRPLLPPRIILQPQACSSQCGIHHTVQQPHDPTVWMDRTQAMATTPLYNGHPYLTSSSPRPSKKVKGKEKKSERRSKNASHKGKSKNSSSGHKLQERVTSFTDVPLSQAGSPYKVHCRPVMEPKDGDRVCSISENVEMQERQTLPEIIITSRDDEPREEAPRPLQEVKTLLPIANRLRPKPNPLNLSPKTKANDDPYWKTHNIGWRLVRRRSLFLRRQRLNDSALAVGIFGWC</sequence>
<feature type="region of interest" description="Disordered" evidence="1">
    <location>
        <begin position="1"/>
        <end position="26"/>
    </location>
</feature>
<accession>A0AAW0NKV1</accession>
<evidence type="ECO:0000256" key="1">
    <source>
        <dbReference type="SAM" id="MobiDB-lite"/>
    </source>
</evidence>
<keyword evidence="3" id="KW-1185">Reference proteome</keyword>
<evidence type="ECO:0000313" key="2">
    <source>
        <dbReference type="EMBL" id="KAK7898869.1"/>
    </source>
</evidence>
<feature type="region of interest" description="Disordered" evidence="1">
    <location>
        <begin position="66"/>
        <end position="114"/>
    </location>
</feature>
<reference evidence="3" key="1">
    <citation type="submission" date="2024-04" db="EMBL/GenBank/DDBJ databases">
        <title>Salinicola lusitanus LLJ914,a marine bacterium isolated from the Okinawa Trough.</title>
        <authorList>
            <person name="Li J."/>
        </authorList>
    </citation>
    <scope>NUCLEOTIDE SEQUENCE [LARGE SCALE GENOMIC DNA]</scope>
</reference>
<dbReference type="AlphaFoldDB" id="A0AAW0NKV1"/>
<comment type="caution">
    <text evidence="2">The sequence shown here is derived from an EMBL/GenBank/DDBJ whole genome shotgun (WGS) entry which is preliminary data.</text>
</comment>
<dbReference type="EMBL" id="JBBPFD010000014">
    <property type="protein sequence ID" value="KAK7898869.1"/>
    <property type="molecule type" value="Genomic_DNA"/>
</dbReference>
<proteinExistence type="predicted"/>